<sequence>MSGTDAARVEILGAGVIGLAVADELRRRGHEVRVVDPAPARGASWAAAGMLSPAAEVWHDEPALLDLGRRSQASWPSWGDRLGVPLTRGGTLLVGLDADDLRDVKRQATLVRSLGGRVEDLDGARVRALEPTLAGRVLGGVLLPDDHSVDPRRVLAALLDRVPVQRDPGPAGWAEVTVLATGASLPSAYAARLGPGLVRGVRGEVLRARSDDPPTRPVRGWVRGRPVYVVPRADGEVVIGATSEEHDQPPVVTLGGVHRLLDAARELVPGLDRAELLEALARDRPGTANGLPLVGPTHDPRVVLATGHFRHGVLLAPLTAELVADHLESGRVDPATDPRRLLEDR</sequence>
<dbReference type="UniPathway" id="UPA00060"/>
<dbReference type="EC" id="1.4.3.19" evidence="5"/>
<protein>
    <recommendedName>
        <fullName evidence="5">glycine oxidase</fullName>
        <ecNumber evidence="5">1.4.3.19</ecNumber>
    </recommendedName>
</protein>
<dbReference type="Gene3D" id="3.30.9.10">
    <property type="entry name" value="D-Amino Acid Oxidase, subunit A, domain 2"/>
    <property type="match status" value="1"/>
</dbReference>
<dbReference type="AlphaFoldDB" id="A0A1A9GLZ6"/>
<dbReference type="Pfam" id="PF01266">
    <property type="entry name" value="DAO"/>
    <property type="match status" value="1"/>
</dbReference>
<keyword evidence="2" id="KW-0784">Thiamine biosynthesis</keyword>
<reference evidence="7 8" key="1">
    <citation type="submission" date="2016-03" db="EMBL/GenBank/DDBJ databases">
        <title>Complete genome sequence of a soil Actinobacterium, Nocardioides dokdonensis FR1436.</title>
        <authorList>
            <person name="Kwon S.-K."/>
            <person name="Kim K."/>
            <person name="Kim J.F."/>
        </authorList>
    </citation>
    <scope>NUCLEOTIDE SEQUENCE [LARGE SCALE GENOMIC DNA]</scope>
    <source>
        <strain evidence="7 8">FR1436</strain>
    </source>
</reference>
<evidence type="ECO:0000256" key="4">
    <source>
        <dbReference type="ARBA" id="ARBA00049872"/>
    </source>
</evidence>
<evidence type="ECO:0000256" key="1">
    <source>
        <dbReference type="ARBA" id="ARBA00004948"/>
    </source>
</evidence>
<accession>A0A1A9GLZ6</accession>
<dbReference type="RefSeq" id="WP_068108982.1">
    <property type="nucleotide sequence ID" value="NZ_CP015079.1"/>
</dbReference>
<comment type="catalytic activity">
    <reaction evidence="4">
        <text>glycine + O2 + H2O = glyoxylate + H2O2 + NH4(+)</text>
        <dbReference type="Rhea" id="RHEA:11532"/>
        <dbReference type="ChEBI" id="CHEBI:15377"/>
        <dbReference type="ChEBI" id="CHEBI:15379"/>
        <dbReference type="ChEBI" id="CHEBI:16240"/>
        <dbReference type="ChEBI" id="CHEBI:28938"/>
        <dbReference type="ChEBI" id="CHEBI:36655"/>
        <dbReference type="ChEBI" id="CHEBI:57305"/>
        <dbReference type="EC" id="1.4.3.19"/>
    </reaction>
</comment>
<proteinExistence type="predicted"/>
<dbReference type="EMBL" id="CP015079">
    <property type="protein sequence ID" value="ANH38475.1"/>
    <property type="molecule type" value="Genomic_DNA"/>
</dbReference>
<organism evidence="7 8">
    <name type="scientific">Nocardioides dokdonensis FR1436</name>
    <dbReference type="NCBI Taxonomy" id="1300347"/>
    <lineage>
        <taxon>Bacteria</taxon>
        <taxon>Bacillati</taxon>
        <taxon>Actinomycetota</taxon>
        <taxon>Actinomycetes</taxon>
        <taxon>Propionibacteriales</taxon>
        <taxon>Nocardioidaceae</taxon>
        <taxon>Nocardioides</taxon>
    </lineage>
</organism>
<dbReference type="GO" id="GO:0005737">
    <property type="term" value="C:cytoplasm"/>
    <property type="evidence" value="ECO:0007669"/>
    <property type="project" value="TreeGrafter"/>
</dbReference>
<dbReference type="GO" id="GO:0009229">
    <property type="term" value="P:thiamine diphosphate biosynthetic process"/>
    <property type="evidence" value="ECO:0007669"/>
    <property type="project" value="UniProtKB-UniPathway"/>
</dbReference>
<dbReference type="InterPro" id="IPR012727">
    <property type="entry name" value="Gly_oxidase_ThiO"/>
</dbReference>
<evidence type="ECO:0000256" key="3">
    <source>
        <dbReference type="ARBA" id="ARBA00023002"/>
    </source>
</evidence>
<dbReference type="InterPro" id="IPR036188">
    <property type="entry name" value="FAD/NAD-bd_sf"/>
</dbReference>
<dbReference type="PANTHER" id="PTHR13847:SF289">
    <property type="entry name" value="GLYCINE OXIDASE"/>
    <property type="match status" value="1"/>
</dbReference>
<dbReference type="PANTHER" id="PTHR13847">
    <property type="entry name" value="SARCOSINE DEHYDROGENASE-RELATED"/>
    <property type="match status" value="1"/>
</dbReference>
<evidence type="ECO:0000256" key="2">
    <source>
        <dbReference type="ARBA" id="ARBA00022977"/>
    </source>
</evidence>
<dbReference type="SUPFAM" id="SSF54373">
    <property type="entry name" value="FAD-linked reductases, C-terminal domain"/>
    <property type="match status" value="1"/>
</dbReference>
<comment type="pathway">
    <text evidence="1">Cofactor biosynthesis; thiamine diphosphate biosynthesis.</text>
</comment>
<dbReference type="GO" id="GO:0043799">
    <property type="term" value="F:glycine oxidase activity"/>
    <property type="evidence" value="ECO:0007669"/>
    <property type="project" value="UniProtKB-EC"/>
</dbReference>
<name>A0A1A9GLZ6_9ACTN</name>
<dbReference type="KEGG" id="ndk:I601_2047"/>
<dbReference type="GO" id="GO:0009228">
    <property type="term" value="P:thiamine biosynthetic process"/>
    <property type="evidence" value="ECO:0007669"/>
    <property type="project" value="UniProtKB-KW"/>
</dbReference>
<keyword evidence="8" id="KW-1185">Reference proteome</keyword>
<dbReference type="Proteomes" id="UP000077868">
    <property type="component" value="Chromosome"/>
</dbReference>
<evidence type="ECO:0000313" key="7">
    <source>
        <dbReference type="EMBL" id="ANH38475.1"/>
    </source>
</evidence>
<dbReference type="GO" id="GO:0050660">
    <property type="term" value="F:flavin adenine dinucleotide binding"/>
    <property type="evidence" value="ECO:0007669"/>
    <property type="project" value="InterPro"/>
</dbReference>
<dbReference type="NCBIfam" id="TIGR02352">
    <property type="entry name" value="thiamin_ThiO"/>
    <property type="match status" value="1"/>
</dbReference>
<dbReference type="STRING" id="1300347.I601_2047"/>
<feature type="domain" description="FAD dependent oxidoreductase" evidence="6">
    <location>
        <begin position="11"/>
        <end position="325"/>
    </location>
</feature>
<dbReference type="Gene3D" id="3.50.50.60">
    <property type="entry name" value="FAD/NAD(P)-binding domain"/>
    <property type="match status" value="1"/>
</dbReference>
<dbReference type="PATRIC" id="fig|1300347.3.peg.2046"/>
<evidence type="ECO:0000256" key="5">
    <source>
        <dbReference type="ARBA" id="ARBA00050018"/>
    </source>
</evidence>
<dbReference type="SUPFAM" id="SSF51905">
    <property type="entry name" value="FAD/NAD(P)-binding domain"/>
    <property type="match status" value="1"/>
</dbReference>
<evidence type="ECO:0000313" key="8">
    <source>
        <dbReference type="Proteomes" id="UP000077868"/>
    </source>
</evidence>
<gene>
    <name evidence="7" type="primary">thiO</name>
    <name evidence="7" type="ORF">I601_2047</name>
</gene>
<dbReference type="InterPro" id="IPR006076">
    <property type="entry name" value="FAD-dep_OxRdtase"/>
</dbReference>
<keyword evidence="3 7" id="KW-0560">Oxidoreductase</keyword>
<evidence type="ECO:0000259" key="6">
    <source>
        <dbReference type="Pfam" id="PF01266"/>
    </source>
</evidence>